<gene>
    <name evidence="2" type="ORF">NDK43_30955</name>
</gene>
<protein>
    <submittedName>
        <fullName evidence="2">Class I SAM-dependent methyltransferase</fullName>
    </submittedName>
</protein>
<evidence type="ECO:0000313" key="2">
    <source>
        <dbReference type="EMBL" id="MCM2535904.1"/>
    </source>
</evidence>
<dbReference type="GO" id="GO:0008168">
    <property type="term" value="F:methyltransferase activity"/>
    <property type="evidence" value="ECO:0007669"/>
    <property type="project" value="UniProtKB-KW"/>
</dbReference>
<dbReference type="EMBL" id="JAMQCR010000003">
    <property type="protein sequence ID" value="MCM2535904.1"/>
    <property type="molecule type" value="Genomic_DNA"/>
</dbReference>
<keyword evidence="2" id="KW-0489">Methyltransferase</keyword>
<organism evidence="2 3">
    <name type="scientific">Neobacillus pocheonensis</name>
    <dbReference type="NCBI Taxonomy" id="363869"/>
    <lineage>
        <taxon>Bacteria</taxon>
        <taxon>Bacillati</taxon>
        <taxon>Bacillota</taxon>
        <taxon>Bacilli</taxon>
        <taxon>Bacillales</taxon>
        <taxon>Bacillaceae</taxon>
        <taxon>Neobacillus</taxon>
    </lineage>
</organism>
<keyword evidence="3" id="KW-1185">Reference proteome</keyword>
<accession>A0ABT0WHW6</accession>
<dbReference type="CDD" id="cd02440">
    <property type="entry name" value="AdoMet_MTases"/>
    <property type="match status" value="1"/>
</dbReference>
<name>A0ABT0WHW6_9BACI</name>
<dbReference type="SUPFAM" id="SSF53335">
    <property type="entry name" value="S-adenosyl-L-methionine-dependent methyltransferases"/>
    <property type="match status" value="1"/>
</dbReference>
<dbReference type="Proteomes" id="UP001523262">
    <property type="component" value="Unassembled WGS sequence"/>
</dbReference>
<feature type="domain" description="Methyltransferase" evidence="1">
    <location>
        <begin position="149"/>
        <end position="248"/>
    </location>
</feature>
<keyword evidence="2" id="KW-0808">Transferase</keyword>
<reference evidence="2 3" key="1">
    <citation type="submission" date="2022-06" db="EMBL/GenBank/DDBJ databases">
        <authorList>
            <person name="Jeon C.O."/>
        </authorList>
    </citation>
    <scope>NUCLEOTIDE SEQUENCE [LARGE SCALE GENOMIC DNA]</scope>
    <source>
        <strain evidence="2 3">KCTC 13943</strain>
    </source>
</reference>
<dbReference type="InterPro" id="IPR029063">
    <property type="entry name" value="SAM-dependent_MTases_sf"/>
</dbReference>
<comment type="caution">
    <text evidence="2">The sequence shown here is derived from an EMBL/GenBank/DDBJ whole genome shotgun (WGS) entry which is preliminary data.</text>
</comment>
<dbReference type="GO" id="GO:0032259">
    <property type="term" value="P:methylation"/>
    <property type="evidence" value="ECO:0007669"/>
    <property type="project" value="UniProtKB-KW"/>
</dbReference>
<dbReference type="Gene3D" id="3.40.50.150">
    <property type="entry name" value="Vaccinia Virus protein VP39"/>
    <property type="match status" value="1"/>
</dbReference>
<sequence length="314" mass="35594">MELIKSEMNELLDHVAAELVKQESIVESLDLLGKYLNEIRGKVSLDSWRQIISNCYPRQSISSLLFQDPLTRRAFQKPRGYAGDAIMMDLVYAADSSLGFPADKSLTEFGRTIYSYVSKFPACKAVRFRKQLIAQLIDEVASNVNKPKILSVACGHLREAESAKAVLDGKIGRFLALDQDSESLQSVREDYTSFGIEPIHASVKDILQGKFTYSDFDFIYSAGLYDYLKNPVAIRLTRVLFDKLKPGGRMMLANFLPDHPTVGYMEACMDWWLIYRDEAQMENLLSSIPEEQINSTKISVDNDRSIVYLDVLKK</sequence>
<evidence type="ECO:0000313" key="3">
    <source>
        <dbReference type="Proteomes" id="UP001523262"/>
    </source>
</evidence>
<dbReference type="InterPro" id="IPR041698">
    <property type="entry name" value="Methyltransf_25"/>
</dbReference>
<dbReference type="Pfam" id="PF13649">
    <property type="entry name" value="Methyltransf_25"/>
    <property type="match status" value="1"/>
</dbReference>
<evidence type="ECO:0000259" key="1">
    <source>
        <dbReference type="Pfam" id="PF13649"/>
    </source>
</evidence>
<proteinExistence type="predicted"/>